<evidence type="ECO:0000256" key="2">
    <source>
        <dbReference type="ARBA" id="ARBA00022840"/>
    </source>
</evidence>
<dbReference type="EC" id="3.6.4.12" evidence="6"/>
<dbReference type="HOGENOM" id="CLU_000995_7_2_1"/>
<organism evidence="8 9">
    <name type="scientific">Anncaliia algerae PRA339</name>
    <dbReference type="NCBI Taxonomy" id="1288291"/>
    <lineage>
        <taxon>Eukaryota</taxon>
        <taxon>Fungi</taxon>
        <taxon>Fungi incertae sedis</taxon>
        <taxon>Microsporidia</taxon>
        <taxon>Tubulinosematoidea</taxon>
        <taxon>Tubulinosematidae</taxon>
        <taxon>Anncaliia</taxon>
    </lineage>
</organism>
<feature type="domain" description="MCM C-terminal AAA(+) ATPase" evidence="7">
    <location>
        <begin position="315"/>
        <end position="521"/>
    </location>
</feature>
<keyword evidence="3 5" id="KW-0238">DNA-binding</keyword>
<sequence length="688" mass="78139">MQTQTQQELKEHYTSVDYTKDLEKITSFLLFFTEGDTPKYLQLLKTQPSEIHIYLKDVLLFDESGLYDRIIKNTMTYLNLFYKAIDSIIFDSEDFVYDENMDPMVYHRIARLREKDATKKVTEVLPTGLLRNYDVYFIPTGGSISLKELKSCYIGKLVKIRGIITKVTEVKPSAKVLTYVCESCGSEIYQQIFNDAFDLLEDCPSEKCKIKNTKGVLHLQTRGCKFTRYQGIKIQELSSDTAVGCIPKIINVECYNKIADSFLPGELVEIGGIFMPRPFYGFKKMKAGLIFDTYFYCLTYNLIKQNLNNLIQSISFNSLINCFAPEIYGMDDVKKILFMQLVGAPDIKKKDGMKIRGNINVLLLGDPGIAKSQLLKTVTKIAMRSVYTTGKGTSGVGLTASVTKDALTNDLVLEGGALVLSDKGICCIDELDKMDENDRVALHEVMEQQTISISKAGINTTLNARCGILGAANPIKGKYNVKRSVEWNIGLPSALISRFDVLMVLKDEANAEKDLSLASHVTNLHIVKDTNEEQYAFLTKYIEECKNINPILDDSLKPRLTDAYVIARQENNRLTPRYLLSLVRLTLSHARLRKSEFCTLEDVNEAIRLIKLSYQPKIKREKVDKKYEIYNTIVNYAKVKENFKVISYNEVVILLSGKYTENDITECINEFEKLGVWVIQEGEIVIFN</sequence>
<keyword evidence="1 5" id="KW-0547">Nucleotide-binding</keyword>
<dbReference type="InterPro" id="IPR008050">
    <property type="entry name" value="MCM7"/>
</dbReference>
<evidence type="ECO:0000313" key="8">
    <source>
        <dbReference type="EMBL" id="KCZ79909.1"/>
    </source>
</evidence>
<dbReference type="SUPFAM" id="SSF52540">
    <property type="entry name" value="P-loop containing nucleoside triphosphate hydrolases"/>
    <property type="match status" value="1"/>
</dbReference>
<dbReference type="InterPro" id="IPR027417">
    <property type="entry name" value="P-loop_NTPase"/>
</dbReference>
<dbReference type="GO" id="GO:0043596">
    <property type="term" value="C:nuclear replication fork"/>
    <property type="evidence" value="ECO:0007669"/>
    <property type="project" value="UniProtKB-ARBA"/>
</dbReference>
<dbReference type="Gene3D" id="2.20.28.10">
    <property type="match status" value="1"/>
</dbReference>
<dbReference type="EMBL" id="KK365220">
    <property type="protein sequence ID" value="KCZ79909.1"/>
    <property type="molecule type" value="Genomic_DNA"/>
</dbReference>
<dbReference type="GO" id="GO:0042555">
    <property type="term" value="C:MCM complex"/>
    <property type="evidence" value="ECO:0007669"/>
    <property type="project" value="InterPro"/>
</dbReference>
<dbReference type="GO" id="GO:0016887">
    <property type="term" value="F:ATP hydrolysis activity"/>
    <property type="evidence" value="ECO:0007669"/>
    <property type="project" value="RHEA"/>
</dbReference>
<dbReference type="Pfam" id="PF17207">
    <property type="entry name" value="MCM_OB"/>
    <property type="match status" value="1"/>
</dbReference>
<keyword evidence="6" id="KW-0378">Hydrolase</keyword>
<dbReference type="GO" id="GO:0005524">
    <property type="term" value="F:ATP binding"/>
    <property type="evidence" value="ECO:0007669"/>
    <property type="project" value="UniProtKB-KW"/>
</dbReference>
<dbReference type="STRING" id="1288291.A0A059EYT0"/>
<comment type="similarity">
    <text evidence="5">Belongs to the MCM family.</text>
</comment>
<evidence type="ECO:0000256" key="1">
    <source>
        <dbReference type="ARBA" id="ARBA00022741"/>
    </source>
</evidence>
<dbReference type="Gene3D" id="2.40.50.140">
    <property type="entry name" value="Nucleic acid-binding proteins"/>
    <property type="match status" value="1"/>
</dbReference>
<keyword evidence="6" id="KW-0347">Helicase</keyword>
<dbReference type="SUPFAM" id="SSF50249">
    <property type="entry name" value="Nucleic acid-binding proteins"/>
    <property type="match status" value="1"/>
</dbReference>
<keyword evidence="6" id="KW-0235">DNA replication</keyword>
<comment type="function">
    <text evidence="6">Acts as component of the MCM2-7 complex (MCM complex) which is the replicative helicase essential for 'once per cell cycle' DNA replication initiation and elongation in eukaryotic cells. The active ATPase sites in the MCM2-7 ring are formed through the interaction surfaces of two neighboring subunits such that a critical structure of a conserved arginine finger motif is provided in trans relative to the ATP-binding site of the Walker A box of the adjacent subunit. The six ATPase active sites, however, are likely to contribute differentially to the complex helicase activity.</text>
</comment>
<evidence type="ECO:0000256" key="5">
    <source>
        <dbReference type="RuleBase" id="RU004070"/>
    </source>
</evidence>
<proteinExistence type="inferred from homology"/>
<dbReference type="PRINTS" id="PR01657">
    <property type="entry name" value="MCMFAMILY"/>
</dbReference>
<dbReference type="GO" id="GO:0006270">
    <property type="term" value="P:DNA replication initiation"/>
    <property type="evidence" value="ECO:0007669"/>
    <property type="project" value="InterPro"/>
</dbReference>
<dbReference type="InterPro" id="IPR012340">
    <property type="entry name" value="NA-bd_OB-fold"/>
</dbReference>
<dbReference type="VEuPathDB" id="MicrosporidiaDB:H312_02711"/>
<dbReference type="GO" id="GO:0000727">
    <property type="term" value="P:double-strand break repair via break-induced replication"/>
    <property type="evidence" value="ECO:0007669"/>
    <property type="project" value="TreeGrafter"/>
</dbReference>
<dbReference type="InterPro" id="IPR018525">
    <property type="entry name" value="MCM_CS"/>
</dbReference>
<dbReference type="InterPro" id="IPR041562">
    <property type="entry name" value="MCM_lid"/>
</dbReference>
<accession>A0A059EYT0</accession>
<comment type="subcellular location">
    <subcellularLocation>
        <location evidence="6">Nucleus</location>
    </subcellularLocation>
</comment>
<comment type="catalytic activity">
    <reaction evidence="6">
        <text>ATP + H2O = ADP + phosphate + H(+)</text>
        <dbReference type="Rhea" id="RHEA:13065"/>
        <dbReference type="ChEBI" id="CHEBI:15377"/>
        <dbReference type="ChEBI" id="CHEBI:15378"/>
        <dbReference type="ChEBI" id="CHEBI:30616"/>
        <dbReference type="ChEBI" id="CHEBI:43474"/>
        <dbReference type="ChEBI" id="CHEBI:456216"/>
        <dbReference type="EC" id="3.6.4.12"/>
    </reaction>
</comment>
<reference evidence="9" key="1">
    <citation type="submission" date="2013-02" db="EMBL/GenBank/DDBJ databases">
        <authorList>
            <consortium name="The Broad Institute Genome Sequencing Platform"/>
            <person name="Cuomo C."/>
            <person name="Becnel J."/>
            <person name="Sanscrainte N."/>
            <person name="Walker B."/>
            <person name="Young S.K."/>
            <person name="Zeng Q."/>
            <person name="Gargeya S."/>
            <person name="Fitzgerald M."/>
            <person name="Haas B."/>
            <person name="Abouelleil A."/>
            <person name="Alvarado L."/>
            <person name="Arachchi H.M."/>
            <person name="Berlin A.M."/>
            <person name="Chapman S.B."/>
            <person name="Dewar J."/>
            <person name="Goldberg J."/>
            <person name="Griggs A."/>
            <person name="Gujja S."/>
            <person name="Hansen M."/>
            <person name="Howarth C."/>
            <person name="Imamovic A."/>
            <person name="Larimer J."/>
            <person name="McCowan C."/>
            <person name="Murphy C."/>
            <person name="Neiman D."/>
            <person name="Pearson M."/>
            <person name="Priest M."/>
            <person name="Roberts A."/>
            <person name="Saif S."/>
            <person name="Shea T."/>
            <person name="Sisk P."/>
            <person name="Sykes S."/>
            <person name="Wortman J."/>
            <person name="Nusbaum C."/>
            <person name="Birren B."/>
        </authorList>
    </citation>
    <scope>NUCLEOTIDE SEQUENCE [LARGE SCALE GENOMIC DNA]</scope>
    <source>
        <strain evidence="9">PRA339</strain>
    </source>
</reference>
<dbReference type="PROSITE" id="PS00847">
    <property type="entry name" value="MCM_1"/>
    <property type="match status" value="1"/>
</dbReference>
<dbReference type="PRINTS" id="PR01663">
    <property type="entry name" value="MCMPROTEIN7"/>
</dbReference>
<dbReference type="Gene3D" id="3.40.50.300">
    <property type="entry name" value="P-loop containing nucleotide triphosphate hydrolases"/>
    <property type="match status" value="1"/>
</dbReference>
<dbReference type="Proteomes" id="UP000030655">
    <property type="component" value="Unassembled WGS sequence"/>
</dbReference>
<dbReference type="PANTHER" id="PTHR11630:SF26">
    <property type="entry name" value="DNA REPLICATION LICENSING FACTOR MCM7"/>
    <property type="match status" value="1"/>
</dbReference>
<dbReference type="Pfam" id="PF17855">
    <property type="entry name" value="MCM_lid"/>
    <property type="match status" value="1"/>
</dbReference>
<dbReference type="InterPro" id="IPR001208">
    <property type="entry name" value="MCM_dom"/>
</dbReference>
<dbReference type="PANTHER" id="PTHR11630">
    <property type="entry name" value="DNA REPLICATION LICENSING FACTOR MCM FAMILY MEMBER"/>
    <property type="match status" value="1"/>
</dbReference>
<reference evidence="8 9" key="2">
    <citation type="submission" date="2014-03" db="EMBL/GenBank/DDBJ databases">
        <title>The Genome Sequence of Anncaliia algerae insect isolate PRA339.</title>
        <authorList>
            <consortium name="The Broad Institute Genome Sequencing Platform"/>
            <consortium name="The Broad Institute Genome Sequencing Center for Infectious Disease"/>
            <person name="Cuomo C."/>
            <person name="Becnel J."/>
            <person name="Sanscrainte N."/>
            <person name="Walker B."/>
            <person name="Young S.K."/>
            <person name="Zeng Q."/>
            <person name="Gargeya S."/>
            <person name="Fitzgerald M."/>
            <person name="Haas B."/>
            <person name="Abouelleil A."/>
            <person name="Alvarado L."/>
            <person name="Arachchi H.M."/>
            <person name="Berlin A.M."/>
            <person name="Chapman S.B."/>
            <person name="Dewar J."/>
            <person name="Goldberg J."/>
            <person name="Griggs A."/>
            <person name="Gujja S."/>
            <person name="Hansen M."/>
            <person name="Howarth C."/>
            <person name="Imamovic A."/>
            <person name="Larimer J."/>
            <person name="McCowan C."/>
            <person name="Murphy C."/>
            <person name="Neiman D."/>
            <person name="Pearson M."/>
            <person name="Priest M."/>
            <person name="Roberts A."/>
            <person name="Saif S."/>
            <person name="Shea T."/>
            <person name="Sisk P."/>
            <person name="Sykes S."/>
            <person name="Wortman J."/>
            <person name="Nusbaum C."/>
            <person name="Birren B."/>
        </authorList>
    </citation>
    <scope>NUCLEOTIDE SEQUENCE [LARGE SCALE GENOMIC DNA]</scope>
    <source>
        <strain evidence="8 9">PRA339</strain>
    </source>
</reference>
<protein>
    <recommendedName>
        <fullName evidence="6">DNA replication licensing factor MCM7</fullName>
        <ecNumber evidence="6">3.6.4.12</ecNumber>
    </recommendedName>
</protein>
<evidence type="ECO:0000256" key="3">
    <source>
        <dbReference type="ARBA" id="ARBA00023125"/>
    </source>
</evidence>
<dbReference type="PROSITE" id="PS50051">
    <property type="entry name" value="MCM_2"/>
    <property type="match status" value="1"/>
</dbReference>
<dbReference type="Pfam" id="PF00493">
    <property type="entry name" value="MCM"/>
    <property type="match status" value="1"/>
</dbReference>
<keyword evidence="4 6" id="KW-0131">Cell cycle</keyword>
<evidence type="ECO:0000259" key="7">
    <source>
        <dbReference type="PROSITE" id="PS50051"/>
    </source>
</evidence>
<evidence type="ECO:0000256" key="4">
    <source>
        <dbReference type="ARBA" id="ARBA00023306"/>
    </source>
</evidence>
<dbReference type="InterPro" id="IPR031327">
    <property type="entry name" value="MCM"/>
</dbReference>
<dbReference type="GO" id="GO:0003697">
    <property type="term" value="F:single-stranded DNA binding"/>
    <property type="evidence" value="ECO:0007669"/>
    <property type="project" value="TreeGrafter"/>
</dbReference>
<dbReference type="GO" id="GO:0005656">
    <property type="term" value="C:nuclear pre-replicative complex"/>
    <property type="evidence" value="ECO:0007669"/>
    <property type="project" value="UniProtKB-ARBA"/>
</dbReference>
<dbReference type="AlphaFoldDB" id="A0A059EYT0"/>
<dbReference type="GO" id="GO:0006271">
    <property type="term" value="P:DNA strand elongation involved in DNA replication"/>
    <property type="evidence" value="ECO:0007669"/>
    <property type="project" value="TreeGrafter"/>
</dbReference>
<dbReference type="GO" id="GO:0031261">
    <property type="term" value="C:DNA replication preinitiation complex"/>
    <property type="evidence" value="ECO:0007669"/>
    <property type="project" value="UniProtKB-ARBA"/>
</dbReference>
<keyword evidence="6" id="KW-0539">Nucleus</keyword>
<name>A0A059EYT0_9MICR</name>
<dbReference type="GO" id="GO:0017116">
    <property type="term" value="F:single-stranded DNA helicase activity"/>
    <property type="evidence" value="ECO:0007669"/>
    <property type="project" value="TreeGrafter"/>
</dbReference>
<dbReference type="OrthoDB" id="3207464at2759"/>
<evidence type="ECO:0000256" key="6">
    <source>
        <dbReference type="RuleBase" id="RU365012"/>
    </source>
</evidence>
<gene>
    <name evidence="6" type="primary">MCM7</name>
    <name evidence="8" type="ORF">H312_02711</name>
</gene>
<keyword evidence="2 5" id="KW-0067">ATP-binding</keyword>
<dbReference type="GO" id="GO:0006279">
    <property type="term" value="P:premeiotic DNA replication"/>
    <property type="evidence" value="ECO:0007669"/>
    <property type="project" value="UniProtKB-ARBA"/>
</dbReference>
<keyword evidence="9" id="KW-1185">Reference proteome</keyword>
<dbReference type="InterPro" id="IPR033762">
    <property type="entry name" value="MCM_OB"/>
</dbReference>
<dbReference type="SMART" id="SM00350">
    <property type="entry name" value="MCM"/>
    <property type="match status" value="1"/>
</dbReference>
<evidence type="ECO:0000313" key="9">
    <source>
        <dbReference type="Proteomes" id="UP000030655"/>
    </source>
</evidence>